<name>A0A151U8G9_CAJCA</name>
<dbReference type="STRING" id="3821.A0A151U8G9"/>
<accession>A0A151U8G9</accession>
<dbReference type="AlphaFoldDB" id="A0A151U8G9"/>
<keyword evidence="2" id="KW-1185">Reference proteome</keyword>
<reference evidence="1 2" key="1">
    <citation type="journal article" date="2012" name="Nat. Biotechnol.">
        <title>Draft genome sequence of pigeonpea (Cajanus cajan), an orphan legume crop of resource-poor farmers.</title>
        <authorList>
            <person name="Varshney R.K."/>
            <person name="Chen W."/>
            <person name="Li Y."/>
            <person name="Bharti A.K."/>
            <person name="Saxena R.K."/>
            <person name="Schlueter J.A."/>
            <person name="Donoghue M.T."/>
            <person name="Azam S."/>
            <person name="Fan G."/>
            <person name="Whaley A.M."/>
            <person name="Farmer A.D."/>
            <person name="Sheridan J."/>
            <person name="Iwata A."/>
            <person name="Tuteja R."/>
            <person name="Penmetsa R.V."/>
            <person name="Wu W."/>
            <person name="Upadhyaya H.D."/>
            <person name="Yang S.P."/>
            <person name="Shah T."/>
            <person name="Saxena K.B."/>
            <person name="Michael T."/>
            <person name="McCombie W.R."/>
            <person name="Yang B."/>
            <person name="Zhang G."/>
            <person name="Yang H."/>
            <person name="Wang J."/>
            <person name="Spillane C."/>
            <person name="Cook D.R."/>
            <person name="May G.D."/>
            <person name="Xu X."/>
            <person name="Jackson S.A."/>
        </authorList>
    </citation>
    <scope>NUCLEOTIDE SEQUENCE [LARGE SCALE GENOMIC DNA]</scope>
    <source>
        <strain evidence="2">cv. Asha</strain>
    </source>
</reference>
<dbReference type="EMBL" id="CM003603">
    <property type="protein sequence ID" value="KYP75626.1"/>
    <property type="molecule type" value="Genomic_DNA"/>
</dbReference>
<sequence length="210" mass="24040">LQKCIAAIRMLAYGSPTNSVDEYVRIGETTTMECLQKFVQGVNAIFGIKYLRRPNNNDIERLLKIGGVCDFPGMIGKAPEVQFTINETTYNMGYSSKITKKFTFKYAWCELRNQAKWFVMYNGGSSKRIKTSTLRVYTSSSQLDKTTNCEFDPTSSTLERLMGMKMEKRKAKVKSKESNFDLIEIKAMQESLNETSARSVEFKFIKEIEV</sequence>
<dbReference type="PANTHER" id="PTHR47150:SF7">
    <property type="entry name" value="NUCLEASE"/>
    <property type="match status" value="1"/>
</dbReference>
<dbReference type="Proteomes" id="UP000075243">
    <property type="component" value="Chromosome 1"/>
</dbReference>
<gene>
    <name evidence="1" type="ORF">KK1_019816</name>
</gene>
<dbReference type="PANTHER" id="PTHR47150">
    <property type="entry name" value="OS12G0169200 PROTEIN"/>
    <property type="match status" value="1"/>
</dbReference>
<proteinExistence type="predicted"/>
<protein>
    <submittedName>
        <fullName evidence="1">Uncharacterized protein</fullName>
    </submittedName>
</protein>
<organism evidence="1 2">
    <name type="scientific">Cajanus cajan</name>
    <name type="common">Pigeon pea</name>
    <name type="synonym">Cajanus indicus</name>
    <dbReference type="NCBI Taxonomy" id="3821"/>
    <lineage>
        <taxon>Eukaryota</taxon>
        <taxon>Viridiplantae</taxon>
        <taxon>Streptophyta</taxon>
        <taxon>Embryophyta</taxon>
        <taxon>Tracheophyta</taxon>
        <taxon>Spermatophyta</taxon>
        <taxon>Magnoliopsida</taxon>
        <taxon>eudicotyledons</taxon>
        <taxon>Gunneridae</taxon>
        <taxon>Pentapetalae</taxon>
        <taxon>rosids</taxon>
        <taxon>fabids</taxon>
        <taxon>Fabales</taxon>
        <taxon>Fabaceae</taxon>
        <taxon>Papilionoideae</taxon>
        <taxon>50 kb inversion clade</taxon>
        <taxon>NPAAA clade</taxon>
        <taxon>indigoferoid/millettioid clade</taxon>
        <taxon>Phaseoleae</taxon>
        <taxon>Cajanus</taxon>
    </lineage>
</organism>
<evidence type="ECO:0000313" key="2">
    <source>
        <dbReference type="Proteomes" id="UP000075243"/>
    </source>
</evidence>
<evidence type="ECO:0000313" key="1">
    <source>
        <dbReference type="EMBL" id="KYP75626.1"/>
    </source>
</evidence>
<feature type="non-terminal residue" evidence="1">
    <location>
        <position position="1"/>
    </location>
</feature>